<organism evidence="6 7">
    <name type="scientific">Allohahella marinimesophila</name>
    <dbReference type="NCBI Taxonomy" id="1054972"/>
    <lineage>
        <taxon>Bacteria</taxon>
        <taxon>Pseudomonadati</taxon>
        <taxon>Pseudomonadota</taxon>
        <taxon>Gammaproteobacteria</taxon>
        <taxon>Oceanospirillales</taxon>
        <taxon>Hahellaceae</taxon>
        <taxon>Allohahella</taxon>
    </lineage>
</organism>
<dbReference type="Pfam" id="PF01968">
    <property type="entry name" value="Hydantoinase_A"/>
    <property type="match status" value="1"/>
</dbReference>
<feature type="domain" description="Hydantoinase A/oxoprolinase" evidence="2">
    <location>
        <begin position="213"/>
        <end position="508"/>
    </location>
</feature>
<feature type="domain" description="Hydantoinase/oxoprolinase N-terminal" evidence="4">
    <location>
        <begin position="15"/>
        <end position="192"/>
    </location>
</feature>
<comment type="similarity">
    <text evidence="1">Belongs to the oxoprolinase family.</text>
</comment>
<dbReference type="InterPro" id="IPR049517">
    <property type="entry name" value="ACX-like_C"/>
</dbReference>
<feature type="domain" description="Acetophenone carboxylase-like C-terminal" evidence="5">
    <location>
        <begin position="623"/>
        <end position="695"/>
    </location>
</feature>
<keyword evidence="7" id="KW-1185">Reference proteome</keyword>
<dbReference type="PANTHER" id="PTHR11365:SF23">
    <property type="entry name" value="HYPOTHETICAL 5-OXOPROLINASE (EUROFUNG)-RELATED"/>
    <property type="match status" value="1"/>
</dbReference>
<gene>
    <name evidence="6" type="ORF">GCM10022278_27020</name>
</gene>
<comment type="caution">
    <text evidence="6">The sequence shown here is derived from an EMBL/GenBank/DDBJ whole genome shotgun (WGS) entry which is preliminary data.</text>
</comment>
<proteinExistence type="inferred from homology"/>
<dbReference type="InterPro" id="IPR003692">
    <property type="entry name" value="Hydantoinase_B"/>
</dbReference>
<dbReference type="EMBL" id="BAABBO010000011">
    <property type="protein sequence ID" value="GAA3967880.1"/>
    <property type="molecule type" value="Genomic_DNA"/>
</dbReference>
<dbReference type="RefSeq" id="WP_344807222.1">
    <property type="nucleotide sequence ID" value="NZ_BAABBO010000011.1"/>
</dbReference>
<protein>
    <submittedName>
        <fullName evidence="6">Hydantoinase B/oxoprolinase family protein</fullName>
    </submittedName>
</protein>
<feature type="domain" description="Hydantoinase B/oxoprolinase" evidence="3">
    <location>
        <begin position="718"/>
        <end position="1230"/>
    </location>
</feature>
<sequence length="1233" mass="131904">MAITSSTALAQDWQFWIDRGGTFTDIVARRPDGHILTHKLLSESPGQYEDAVSTGIRQLLDVPADAPIPERAISEIRMGTTVATNALLEKQYAPAVLVVTRGFADLLEIGYQNRPQLFTLDIERPAMLYSQVIEADERLAADGTVVRALDEAGLAEDLEAARKTGIESCAIVFMHSYRDAVHEARAAELAAATGFSNISVSSELGAVMRIVSRGDTTVLDACLTPVVQNYMQKLTARLPERLRAAGRLTFMQSNGGLIGARDFRGKDAVLSGPAGGVIAMTELGRSAGYERLIGFDMGGTSTDVCHYRGELERQTETTVAGYRLQTPMLAVHTVAAGGGSVLKFESGRFVVGPESAGASPGPAAYGKDGPLTITDCQVLLGRLQPDIFPSVFGADGQQPIDVDKVKTGFRAMASRMCGSSAGEATGQSVESIAEGFLAIAIGHMAHAIAHITTQKGHDVTDYALFSFGGAGGQHACRIADTLGIGEILLHRHAGVLSALGMGLAVLREISTFSVGERLSKQALEALITRTDEAQLRNEALLKPQLEASPRDNALVHKVALQLRLAGSDTTLEVPLADLDEVRLVFCQRYRAQFGFEPSQPDLVIENVQVETCSQTDTAMASSQEEIKTKPVPPPVPLDRRQVFFNGQYHDTPFHERANLSAGQRVVGPAVIIEPASTIVVEPGWTAVCVDDELLQLTRDSRPPRASGSESADADVPADPVRLELFNNIFMFVAEQMGIVLQHTALSVNIKERLDFSCAVFNAQGELVANAPHMPVHLGSMSHSVKHLLHSLGPEGDNSLRPDTAFAMNDPYQGGTHLPDITVVKPLFAADGKTLICLLAARGHHADVGGITPGSMPAFSRHIDEEGVLLSLLPIVRAGSFQTEAIRSIFERGEWPARNIECTLADLQAQLAACERGAGLMLDTISQYGLQVCAAYMAHIQNNAEASVRAAISRLKGGESVQHLDNGTRVCVSIDIDVDARSARIDFTGSSPQHDSNFNAPLAVVHAAVLYVFRCLVTEQIPLNDGCLRPLQIIVPKASMLNPDYRAAVVAGNVEVSQVIVDALFAALGIKAAAQGTMNNLTWGTAEFQYYETLCGGDGASFQRYGASAVHTHMTNSRLTDPEVLEHRYPVRLERFGIRAESGGGGQHQGGDGAIRAIRFLQRMEVNLLGNRRRIAPEGTLGGAPGACGRNTLYSASEPERAVPLDGRAQLTVDAGDMIVIETPGGAGFGKENA</sequence>
<dbReference type="InterPro" id="IPR002821">
    <property type="entry name" value="Hydantoinase_A"/>
</dbReference>
<dbReference type="Pfam" id="PF05378">
    <property type="entry name" value="Hydant_A_N"/>
    <property type="match status" value="1"/>
</dbReference>
<dbReference type="Pfam" id="PF19278">
    <property type="entry name" value="Hydant_A_C"/>
    <property type="match status" value="1"/>
</dbReference>
<dbReference type="Proteomes" id="UP001501337">
    <property type="component" value="Unassembled WGS sequence"/>
</dbReference>
<accession>A0ABP7PM79</accession>
<dbReference type="InterPro" id="IPR045079">
    <property type="entry name" value="Oxoprolinase-like"/>
</dbReference>
<evidence type="ECO:0000259" key="4">
    <source>
        <dbReference type="Pfam" id="PF05378"/>
    </source>
</evidence>
<evidence type="ECO:0000256" key="1">
    <source>
        <dbReference type="ARBA" id="ARBA00010403"/>
    </source>
</evidence>
<reference evidence="7" key="1">
    <citation type="journal article" date="2019" name="Int. J. Syst. Evol. Microbiol.">
        <title>The Global Catalogue of Microorganisms (GCM) 10K type strain sequencing project: providing services to taxonomists for standard genome sequencing and annotation.</title>
        <authorList>
            <consortium name="The Broad Institute Genomics Platform"/>
            <consortium name="The Broad Institute Genome Sequencing Center for Infectious Disease"/>
            <person name="Wu L."/>
            <person name="Ma J."/>
        </authorList>
    </citation>
    <scope>NUCLEOTIDE SEQUENCE [LARGE SCALE GENOMIC DNA]</scope>
    <source>
        <strain evidence="7">JCM 17555</strain>
    </source>
</reference>
<dbReference type="PANTHER" id="PTHR11365">
    <property type="entry name" value="5-OXOPROLINASE RELATED"/>
    <property type="match status" value="1"/>
</dbReference>
<evidence type="ECO:0000259" key="2">
    <source>
        <dbReference type="Pfam" id="PF01968"/>
    </source>
</evidence>
<evidence type="ECO:0000259" key="3">
    <source>
        <dbReference type="Pfam" id="PF02538"/>
    </source>
</evidence>
<name>A0ABP7PM79_9GAMM</name>
<dbReference type="Pfam" id="PF02538">
    <property type="entry name" value="Hydantoinase_B"/>
    <property type="match status" value="1"/>
</dbReference>
<evidence type="ECO:0000259" key="5">
    <source>
        <dbReference type="Pfam" id="PF19278"/>
    </source>
</evidence>
<dbReference type="InterPro" id="IPR008040">
    <property type="entry name" value="Hydant_A_N"/>
</dbReference>
<evidence type="ECO:0000313" key="6">
    <source>
        <dbReference type="EMBL" id="GAA3967880.1"/>
    </source>
</evidence>
<evidence type="ECO:0000313" key="7">
    <source>
        <dbReference type="Proteomes" id="UP001501337"/>
    </source>
</evidence>